<evidence type="ECO:0000256" key="2">
    <source>
        <dbReference type="SAM" id="Phobius"/>
    </source>
</evidence>
<proteinExistence type="predicted"/>
<feature type="region of interest" description="Disordered" evidence="1">
    <location>
        <begin position="634"/>
        <end position="657"/>
    </location>
</feature>
<name>A0A9D2TID0_9MICO</name>
<evidence type="ECO:0000256" key="1">
    <source>
        <dbReference type="SAM" id="MobiDB-lite"/>
    </source>
</evidence>
<dbReference type="Proteomes" id="UP000823854">
    <property type="component" value="Unassembled WGS sequence"/>
</dbReference>
<evidence type="ECO:0000313" key="4">
    <source>
        <dbReference type="Proteomes" id="UP000823854"/>
    </source>
</evidence>
<organism evidence="3 4">
    <name type="scientific">Candidatus Brachybacterium intestinipullorum</name>
    <dbReference type="NCBI Taxonomy" id="2838512"/>
    <lineage>
        <taxon>Bacteria</taxon>
        <taxon>Bacillati</taxon>
        <taxon>Actinomycetota</taxon>
        <taxon>Actinomycetes</taxon>
        <taxon>Micrococcales</taxon>
        <taxon>Dermabacteraceae</taxon>
        <taxon>Brachybacterium</taxon>
    </lineage>
</organism>
<gene>
    <name evidence="3" type="ORF">H9932_09520</name>
</gene>
<evidence type="ECO:0000313" key="3">
    <source>
        <dbReference type="EMBL" id="HJC69898.1"/>
    </source>
</evidence>
<dbReference type="EMBL" id="DWWC01000196">
    <property type="protein sequence ID" value="HJC69898.1"/>
    <property type="molecule type" value="Genomic_DNA"/>
</dbReference>
<feature type="region of interest" description="Disordered" evidence="1">
    <location>
        <begin position="41"/>
        <end position="73"/>
    </location>
</feature>
<keyword evidence="2" id="KW-0812">Transmembrane</keyword>
<reference evidence="3" key="2">
    <citation type="submission" date="2021-04" db="EMBL/GenBank/DDBJ databases">
        <authorList>
            <person name="Gilroy R."/>
        </authorList>
    </citation>
    <scope>NUCLEOTIDE SEQUENCE</scope>
    <source>
        <strain evidence="3">CHK130-7132</strain>
    </source>
</reference>
<feature type="transmembrane region" description="Helical" evidence="2">
    <location>
        <begin position="12"/>
        <end position="35"/>
    </location>
</feature>
<protein>
    <submittedName>
        <fullName evidence="3">Uncharacterized protein</fullName>
    </submittedName>
</protein>
<sequence>MSEAQAPAPRRLRRLLVIVGAAVVTLAVVIGVIALGGNGPAPSRAVADMGSTEISGSEPDDSDAPDGADVDLPAGTADIDVAGSDAQGTALVRASVDPAEDVELSEGGSAFLTAAGGSGTVSATTFVPVRDGAITVGSSAAISVHLEVLALFDGDADTAGSLRLLPAPVTVVDTEDGVGSEDLTTAMDVHVNGYAAPQGTPHVLARLTATFDEPAAVTLSEQTVRFPAGTSTTTSVLATAEDVITLSAESPGELRIDVIGHVTATDGTARTGAGGDSTTAGAVMGLAGEAPQDLSFAPDAPAEVDLGDLHATAMIGLLSPDSGAAGSITSTYDDNAQHQGTAVTAEAERAGELVIVDGNSPELSADVDVQAEFLPVAIVQPHEVLAGQDVDVTIDSFPELEADAENGVLRFSGTFRAPHRIAAIHVEVDGEQVADGAALRLDGNGGTWHQDVIPSTSGPMEVVVTAEDVGGTTATATWDGTVTVPADDEVVLSPQARILTEEEAGGMTEESAAVLSSADAPSYGIGDAVVAGASDTLPEGVLGQVLAIRYEEGRWLTVLGPATLGNVILQGDFDLVLDRTDSDAVVQRDADGDEQELSTGTAGTAVGGGGAATGVPAGGAAGAGGTGASGVLVGGAAPLAPRPRTDGSAGEPRELDSDETYNLITHTCDEDLEEIPLASEDTETTSADGLWTLTGSTKLDASVTCEAKLGVRIAYSAVYKPEGVIGVGLDAVDLMGATGILSEDEAKTLDGVLTTAGSLYESDWTMSTSLLGTAEAQLELTGSVKGEIATVDEELEAHLPLARTTFTLGPVPVTLDGDVTLTPRLSLEAEGELEQTTAFSGRVESGLTLERGEGITPLSSLETDLTATASGTMSSTATAALAVTPSLTLYKSMSLSLTASPTATATATGTFEASDGGALSLSDQDAVTEGARERSLELTTTGSRFLDLEGSFSIGLDLERELAAFPRILSVLEDAGVPLEVTIVDKSFAEATVAEETLWEHTFPDGTDPGSIEPDLPELDFGDDGAELLAELEGKTFLFSSGAGAWGTYYEMGPDGTFTGSFHDTDAGGGSEPGMAHQYLAEFEGRFEIGEQIDETTYALDLAELELTTPSSGTSQEGDLEIEYAADVYGLDQCRDFRLLLPDTPTSSLNEAQMLWSSAARNGATLSVFAVTCYEEDREEDIMHDEML</sequence>
<feature type="region of interest" description="Disordered" evidence="1">
    <location>
        <begin position="586"/>
        <end position="609"/>
    </location>
</feature>
<reference evidence="3" key="1">
    <citation type="journal article" date="2021" name="PeerJ">
        <title>Extensive microbial diversity within the chicken gut microbiome revealed by metagenomics and culture.</title>
        <authorList>
            <person name="Gilroy R."/>
            <person name="Ravi A."/>
            <person name="Getino M."/>
            <person name="Pursley I."/>
            <person name="Horton D.L."/>
            <person name="Alikhan N.F."/>
            <person name="Baker D."/>
            <person name="Gharbi K."/>
            <person name="Hall N."/>
            <person name="Watson M."/>
            <person name="Adriaenssens E.M."/>
            <person name="Foster-Nyarko E."/>
            <person name="Jarju S."/>
            <person name="Secka A."/>
            <person name="Antonio M."/>
            <person name="Oren A."/>
            <person name="Chaudhuri R.R."/>
            <person name="La Ragione R."/>
            <person name="Hildebrand F."/>
            <person name="Pallen M.J."/>
        </authorList>
    </citation>
    <scope>NUCLEOTIDE SEQUENCE</scope>
    <source>
        <strain evidence="3">CHK130-7132</strain>
    </source>
</reference>
<feature type="compositionally biased region" description="Acidic residues" evidence="1">
    <location>
        <begin position="58"/>
        <end position="69"/>
    </location>
</feature>
<keyword evidence="2" id="KW-0472">Membrane</keyword>
<comment type="caution">
    <text evidence="3">The sequence shown here is derived from an EMBL/GenBank/DDBJ whole genome shotgun (WGS) entry which is preliminary data.</text>
</comment>
<dbReference type="AlphaFoldDB" id="A0A9D2TID0"/>
<keyword evidence="2" id="KW-1133">Transmembrane helix</keyword>
<accession>A0A9D2TID0</accession>